<evidence type="ECO:0000256" key="1">
    <source>
        <dbReference type="ARBA" id="ARBA00005058"/>
    </source>
</evidence>
<dbReference type="PANTHER" id="PTHR11904:SF9">
    <property type="entry name" value="PURINE NUCLEOSIDE PHOSPHORYLASE-RELATED"/>
    <property type="match status" value="1"/>
</dbReference>
<dbReference type="Gene3D" id="3.40.50.1580">
    <property type="entry name" value="Nucleoside phosphorylase domain"/>
    <property type="match status" value="1"/>
</dbReference>
<dbReference type="EMBL" id="MFZO01000019">
    <property type="protein sequence ID" value="OGK25017.1"/>
    <property type="molecule type" value="Genomic_DNA"/>
</dbReference>
<evidence type="ECO:0000259" key="7">
    <source>
        <dbReference type="Pfam" id="PF01048"/>
    </source>
</evidence>
<comment type="similarity">
    <text evidence="2">Belongs to the PNP/MTAP phosphorylase family.</text>
</comment>
<comment type="caution">
    <text evidence="8">The sequence shown here is derived from an EMBL/GenBank/DDBJ whole genome shotgun (WGS) entry which is preliminary data.</text>
</comment>
<evidence type="ECO:0000256" key="4">
    <source>
        <dbReference type="ARBA" id="ARBA00022676"/>
    </source>
</evidence>
<feature type="domain" description="Nucleoside phosphorylase" evidence="7">
    <location>
        <begin position="45"/>
        <end position="200"/>
    </location>
</feature>
<dbReference type="PANTHER" id="PTHR11904">
    <property type="entry name" value="METHYLTHIOADENOSINE/PURINE NUCLEOSIDE PHOSPHORYLASE"/>
    <property type="match status" value="1"/>
</dbReference>
<evidence type="ECO:0000256" key="2">
    <source>
        <dbReference type="ARBA" id="ARBA00006751"/>
    </source>
</evidence>
<protein>
    <recommendedName>
        <fullName evidence="3">purine-nucleoside phosphorylase</fullName>
        <ecNumber evidence="3">2.4.2.1</ecNumber>
    </recommendedName>
    <alternativeName>
        <fullName evidence="6">Inosine-guanosine phosphorylase</fullName>
    </alternativeName>
</protein>
<dbReference type="InterPro" id="IPR000845">
    <property type="entry name" value="Nucleoside_phosphorylase_d"/>
</dbReference>
<comment type="pathway">
    <text evidence="1">Purine metabolism; purine nucleoside salvage.</text>
</comment>
<reference evidence="8 9" key="1">
    <citation type="journal article" date="2016" name="Nat. Commun.">
        <title>Thousands of microbial genomes shed light on interconnected biogeochemical processes in an aquifer system.</title>
        <authorList>
            <person name="Anantharaman K."/>
            <person name="Brown C.T."/>
            <person name="Hug L.A."/>
            <person name="Sharon I."/>
            <person name="Castelle C.J."/>
            <person name="Probst A.J."/>
            <person name="Thomas B.C."/>
            <person name="Singh A."/>
            <person name="Wilkins M.J."/>
            <person name="Karaoz U."/>
            <person name="Brodie E.L."/>
            <person name="Williams K.H."/>
            <person name="Hubbard S.S."/>
            <person name="Banfield J.F."/>
        </authorList>
    </citation>
    <scope>NUCLEOTIDE SEQUENCE [LARGE SCALE GENOMIC DNA]</scope>
</reference>
<dbReference type="GO" id="GO:0005737">
    <property type="term" value="C:cytoplasm"/>
    <property type="evidence" value="ECO:0007669"/>
    <property type="project" value="TreeGrafter"/>
</dbReference>
<evidence type="ECO:0000313" key="8">
    <source>
        <dbReference type="EMBL" id="OGK25017.1"/>
    </source>
</evidence>
<gene>
    <name evidence="8" type="ORF">A3C25_03090</name>
</gene>
<dbReference type="InterPro" id="IPR011268">
    <property type="entry name" value="Purine_phosphorylase"/>
</dbReference>
<evidence type="ECO:0000313" key="9">
    <source>
        <dbReference type="Proteomes" id="UP000177913"/>
    </source>
</evidence>
<evidence type="ECO:0000256" key="6">
    <source>
        <dbReference type="ARBA" id="ARBA00031036"/>
    </source>
</evidence>
<dbReference type="GO" id="GO:0004731">
    <property type="term" value="F:purine-nucleoside phosphorylase activity"/>
    <property type="evidence" value="ECO:0007669"/>
    <property type="project" value="UniProtKB-EC"/>
</dbReference>
<proteinExistence type="inferred from homology"/>
<dbReference type="GO" id="GO:0009116">
    <property type="term" value="P:nucleoside metabolic process"/>
    <property type="evidence" value="ECO:0007669"/>
    <property type="project" value="InterPro"/>
</dbReference>
<dbReference type="Pfam" id="PF01048">
    <property type="entry name" value="PNP_UDP_1"/>
    <property type="match status" value="1"/>
</dbReference>
<dbReference type="SUPFAM" id="SSF53167">
    <property type="entry name" value="Purine and uridine phosphorylases"/>
    <property type="match status" value="1"/>
</dbReference>
<sequence length="335" mass="37129">MKAILKTKSLQIKAAKFNDVYYQACLQSRNFLRKAIGPRQPHLLLVLGSGLGRFANSPKLKNKIEIPYKDIPNYPVTGAPGHDGLLIFGDIGDKRVMIQRGRVHPYEALGWNMAPARALKLMTLPLVVAKGLGVKAIVTSHASGAVDNGYVKKGHVVAIVDHHNQLPFSPLVGPNDPRLGKRFPSKKQIYDQKLLELFAKCLPTDRFWHGEYTTAGQMPEYEGVGDLDSAPYHISSDPKFVYLWGMSYGPECEVINHYNDIPSDVNGFDRQVRHLGLSLATNIIPRSPIPSLRNLLKGKTVEGNPTSEEEVIQAGREAEPHFIPAIIKFISLLSK</sequence>
<dbReference type="EC" id="2.4.2.1" evidence="3"/>
<name>A0A1F7H0X8_9BACT</name>
<accession>A0A1F7H0X8</accession>
<dbReference type="InterPro" id="IPR035994">
    <property type="entry name" value="Nucleoside_phosphorylase_sf"/>
</dbReference>
<evidence type="ECO:0000256" key="3">
    <source>
        <dbReference type="ARBA" id="ARBA00011886"/>
    </source>
</evidence>
<keyword evidence="5" id="KW-0808">Transferase</keyword>
<dbReference type="AlphaFoldDB" id="A0A1F7H0X8"/>
<keyword evidence="4" id="KW-0328">Glycosyltransferase</keyword>
<dbReference type="Proteomes" id="UP000177913">
    <property type="component" value="Unassembled WGS sequence"/>
</dbReference>
<organism evidence="8 9">
    <name type="scientific">Candidatus Roizmanbacteria bacterium RIFCSPHIGHO2_02_FULL_38_11</name>
    <dbReference type="NCBI Taxonomy" id="1802039"/>
    <lineage>
        <taxon>Bacteria</taxon>
        <taxon>Candidatus Roizmaniibacteriota</taxon>
    </lineage>
</organism>
<evidence type="ECO:0000256" key="5">
    <source>
        <dbReference type="ARBA" id="ARBA00022679"/>
    </source>
</evidence>